<keyword evidence="3" id="KW-1185">Reference proteome</keyword>
<dbReference type="SUPFAM" id="SSF109604">
    <property type="entry name" value="HD-domain/PDEase-like"/>
    <property type="match status" value="1"/>
</dbReference>
<evidence type="ECO:0000259" key="1">
    <source>
        <dbReference type="Pfam" id="PF01966"/>
    </source>
</evidence>
<reference evidence="2" key="2">
    <citation type="submission" date="2023-01" db="EMBL/GenBank/DDBJ databases">
        <title>Draft genome sequence of Maritalea porphyrae strain NBRC 107169.</title>
        <authorList>
            <person name="Sun Q."/>
            <person name="Mori K."/>
        </authorList>
    </citation>
    <scope>NUCLEOTIDE SEQUENCE</scope>
    <source>
        <strain evidence="2">NBRC 107169</strain>
    </source>
</reference>
<dbReference type="Pfam" id="PF01966">
    <property type="entry name" value="HD"/>
    <property type="match status" value="1"/>
</dbReference>
<organism evidence="2 3">
    <name type="scientific">Maritalea porphyrae</name>
    <dbReference type="NCBI Taxonomy" id="880732"/>
    <lineage>
        <taxon>Bacteria</taxon>
        <taxon>Pseudomonadati</taxon>
        <taxon>Pseudomonadota</taxon>
        <taxon>Alphaproteobacteria</taxon>
        <taxon>Hyphomicrobiales</taxon>
        <taxon>Devosiaceae</taxon>
        <taxon>Maritalea</taxon>
    </lineage>
</organism>
<sequence>MAERADWLSVDDARQLLEKHLAGSQKVLHCEVVAYIMLGIAAELKEGKELWEIVALCHDLDEEQTKYERTKHGLLTADWLEGRLPLEALNAIRAHDHRTGFVANSTLALGLRLSDALAIADQFAGRALISGLADGTGQEHLRSALDSRPYLVPMILDISNQLQIDVGRLADIVADAPHQNA</sequence>
<dbReference type="PANTHER" id="PTHR38659">
    <property type="entry name" value="METAL-DEPENDENT PHOSPHOHYDROLASE"/>
    <property type="match status" value="1"/>
</dbReference>
<name>A0ABQ5UTU1_9HYPH</name>
<dbReference type="Gene3D" id="1.10.3210.10">
    <property type="entry name" value="Hypothetical protein af1432"/>
    <property type="match status" value="1"/>
</dbReference>
<feature type="domain" description="HD" evidence="1">
    <location>
        <begin position="29"/>
        <end position="99"/>
    </location>
</feature>
<evidence type="ECO:0000313" key="3">
    <source>
        <dbReference type="Proteomes" id="UP001161405"/>
    </source>
</evidence>
<dbReference type="InterPro" id="IPR006674">
    <property type="entry name" value="HD_domain"/>
</dbReference>
<comment type="caution">
    <text evidence="2">The sequence shown here is derived from an EMBL/GenBank/DDBJ whole genome shotgun (WGS) entry which is preliminary data.</text>
</comment>
<dbReference type="EMBL" id="BSNI01000002">
    <property type="protein sequence ID" value="GLQ18541.1"/>
    <property type="molecule type" value="Genomic_DNA"/>
</dbReference>
<dbReference type="RefSeq" id="WP_284365541.1">
    <property type="nucleotide sequence ID" value="NZ_BSNI01000002.1"/>
</dbReference>
<gene>
    <name evidence="2" type="ORF">GCM10007879_27900</name>
</gene>
<proteinExistence type="predicted"/>
<accession>A0ABQ5UTU1</accession>
<evidence type="ECO:0000313" key="2">
    <source>
        <dbReference type="EMBL" id="GLQ18541.1"/>
    </source>
</evidence>
<dbReference type="PANTHER" id="PTHR38659:SF2">
    <property type="entry name" value="HDIG DOMAIN PROTEIN"/>
    <property type="match status" value="1"/>
</dbReference>
<reference evidence="2" key="1">
    <citation type="journal article" date="2014" name="Int. J. Syst. Evol. Microbiol.">
        <title>Complete genome of a new Firmicutes species belonging to the dominant human colonic microbiota ('Ruminococcus bicirculans') reveals two chromosomes and a selective capacity to utilize plant glucans.</title>
        <authorList>
            <consortium name="NISC Comparative Sequencing Program"/>
            <person name="Wegmann U."/>
            <person name="Louis P."/>
            <person name="Goesmann A."/>
            <person name="Henrissat B."/>
            <person name="Duncan S.H."/>
            <person name="Flint H.J."/>
        </authorList>
    </citation>
    <scope>NUCLEOTIDE SEQUENCE</scope>
    <source>
        <strain evidence="2">NBRC 107169</strain>
    </source>
</reference>
<protein>
    <recommendedName>
        <fullName evidence="1">HD domain-containing protein</fullName>
    </recommendedName>
</protein>
<dbReference type="Proteomes" id="UP001161405">
    <property type="component" value="Unassembled WGS sequence"/>
</dbReference>